<dbReference type="AlphaFoldDB" id="A0A3B4CK22"/>
<dbReference type="PRINTS" id="PR01176">
    <property type="entry name" value="GABABRECEPTR"/>
</dbReference>
<dbReference type="GeneTree" id="ENSGT00940000158416"/>
<dbReference type="PANTHER" id="PTHR24061:SF422">
    <property type="entry name" value="G-PROTEIN COUPLED RECEPTORS FAMILY 3 PROFILE DOMAIN-CONTAINING PROTEIN"/>
    <property type="match status" value="1"/>
</dbReference>
<evidence type="ECO:0000256" key="2">
    <source>
        <dbReference type="ARBA" id="ARBA00022475"/>
    </source>
</evidence>
<dbReference type="Pfam" id="PF01094">
    <property type="entry name" value="ANF_receptor"/>
    <property type="match status" value="1"/>
</dbReference>
<feature type="transmembrane region" description="Helical" evidence="11">
    <location>
        <begin position="531"/>
        <end position="551"/>
    </location>
</feature>
<dbReference type="PROSITE" id="PS50259">
    <property type="entry name" value="G_PROTEIN_RECEP_F3_4"/>
    <property type="match status" value="1"/>
</dbReference>
<protein>
    <recommendedName>
        <fullName evidence="13">G-protein coupled receptors family 3 profile domain-containing protein</fullName>
    </recommendedName>
</protein>
<dbReference type="PANTHER" id="PTHR24061">
    <property type="entry name" value="CALCIUM-SENSING RECEPTOR-RELATED"/>
    <property type="match status" value="1"/>
</dbReference>
<feature type="signal peptide" evidence="12">
    <location>
        <begin position="1"/>
        <end position="18"/>
    </location>
</feature>
<evidence type="ECO:0000256" key="7">
    <source>
        <dbReference type="ARBA" id="ARBA00023136"/>
    </source>
</evidence>
<name>A0A3B4CK22_PYGNA</name>
<evidence type="ECO:0000256" key="8">
    <source>
        <dbReference type="ARBA" id="ARBA00023170"/>
    </source>
</evidence>
<keyword evidence="5 11" id="KW-1133">Transmembrane helix</keyword>
<dbReference type="RefSeq" id="XP_017549835.1">
    <property type="nucleotide sequence ID" value="XM_017694346.2"/>
</dbReference>
<evidence type="ECO:0000256" key="11">
    <source>
        <dbReference type="SAM" id="Phobius"/>
    </source>
</evidence>
<dbReference type="Proteomes" id="UP001501920">
    <property type="component" value="Chromosome 10"/>
</dbReference>
<evidence type="ECO:0000256" key="1">
    <source>
        <dbReference type="ARBA" id="ARBA00004651"/>
    </source>
</evidence>
<feature type="transmembrane region" description="Helical" evidence="11">
    <location>
        <begin position="682"/>
        <end position="704"/>
    </location>
</feature>
<evidence type="ECO:0000256" key="5">
    <source>
        <dbReference type="ARBA" id="ARBA00022989"/>
    </source>
</evidence>
<evidence type="ECO:0000259" key="13">
    <source>
        <dbReference type="PROSITE" id="PS50259"/>
    </source>
</evidence>
<keyword evidence="6" id="KW-0297">G-protein coupled receptor</keyword>
<feature type="domain" description="G-protein coupled receptors family 3 profile" evidence="13">
    <location>
        <begin position="494"/>
        <end position="745"/>
    </location>
</feature>
<dbReference type="InterPro" id="IPR000337">
    <property type="entry name" value="GPCR_3"/>
</dbReference>
<evidence type="ECO:0000256" key="9">
    <source>
        <dbReference type="ARBA" id="ARBA00023180"/>
    </source>
</evidence>
<keyword evidence="8" id="KW-0675">Receptor</keyword>
<dbReference type="Ensembl" id="ENSPNAT00000019678.2">
    <property type="protein sequence ID" value="ENSPNAP00000012362.1"/>
    <property type="gene ID" value="ENSPNAG00000018113.2"/>
</dbReference>
<feature type="transmembrane region" description="Helical" evidence="11">
    <location>
        <begin position="650"/>
        <end position="670"/>
    </location>
</feature>
<evidence type="ECO:0000256" key="6">
    <source>
        <dbReference type="ARBA" id="ARBA00023040"/>
    </source>
</evidence>
<dbReference type="SUPFAM" id="SSF53822">
    <property type="entry name" value="Periplasmic binding protein-like I"/>
    <property type="match status" value="1"/>
</dbReference>
<dbReference type="InterPro" id="IPR000068">
    <property type="entry name" value="GPCR_3_Ca_sens_rcpt-rel"/>
</dbReference>
<proteinExistence type="predicted"/>
<dbReference type="PRINTS" id="PR00248">
    <property type="entry name" value="GPCRMGR"/>
</dbReference>
<dbReference type="GeneID" id="108425592"/>
<evidence type="ECO:0000313" key="15">
    <source>
        <dbReference type="Proteomes" id="UP001501920"/>
    </source>
</evidence>
<reference evidence="14" key="3">
    <citation type="submission" date="2025-09" db="UniProtKB">
        <authorList>
            <consortium name="Ensembl"/>
        </authorList>
    </citation>
    <scope>IDENTIFICATION</scope>
</reference>
<dbReference type="OrthoDB" id="5984008at2759"/>
<evidence type="ECO:0000256" key="4">
    <source>
        <dbReference type="ARBA" id="ARBA00022729"/>
    </source>
</evidence>
<keyword evidence="4 12" id="KW-0732">Signal</keyword>
<feature type="chain" id="PRO_5017371968" description="G-protein coupled receptors family 3 profile domain-containing protein" evidence="12">
    <location>
        <begin position="19"/>
        <end position="767"/>
    </location>
</feature>
<reference evidence="14 15" key="1">
    <citation type="submission" date="2020-10" db="EMBL/GenBank/DDBJ databases">
        <title>Pygocentrus nattereri (red-bellied piranha) genome, fPygNat1, primary haplotype.</title>
        <authorList>
            <person name="Myers G."/>
            <person name="Meyer A."/>
            <person name="Karagic N."/>
            <person name="Pippel M."/>
            <person name="Winkler S."/>
            <person name="Tracey A."/>
            <person name="Wood J."/>
            <person name="Formenti G."/>
            <person name="Howe K."/>
            <person name="Fedrigo O."/>
            <person name="Jarvis E.D."/>
        </authorList>
    </citation>
    <scope>NUCLEOTIDE SEQUENCE [LARGE SCALE GENOMIC DNA]</scope>
</reference>
<dbReference type="Gene3D" id="3.40.50.2300">
    <property type="match status" value="2"/>
</dbReference>
<reference evidence="14" key="2">
    <citation type="submission" date="2025-08" db="UniProtKB">
        <authorList>
            <consortium name="Ensembl"/>
        </authorList>
    </citation>
    <scope>IDENTIFICATION</scope>
</reference>
<dbReference type="FunFam" id="3.40.50.2300:FF:000016">
    <property type="entry name" value="Taste 1 receptor member 2"/>
    <property type="match status" value="1"/>
</dbReference>
<feature type="transmembrane region" description="Helical" evidence="11">
    <location>
        <begin position="563"/>
        <end position="584"/>
    </location>
</feature>
<dbReference type="GO" id="GO:0005886">
    <property type="term" value="C:plasma membrane"/>
    <property type="evidence" value="ECO:0007669"/>
    <property type="project" value="UniProtKB-SubCell"/>
</dbReference>
<evidence type="ECO:0000256" key="10">
    <source>
        <dbReference type="ARBA" id="ARBA00023224"/>
    </source>
</evidence>
<sequence length="767" mass="85530">MFILMLIKLIFLFRNGFCLIGEALQTVSNPGDVVIGGLFPIHNKVITNSTVKPTAWMCDLASPDMEVLLYSQAMIYTIERINNSSLLPEVKIGYEIYDTCSSVFTALRASLNLMNGESPDQTCLIPNDDVNNTVKAVIGERSSEVSVAVARLLALPLMTQISYASTSELLSSRSKFPSFFRTVPSDKHQTDAIAQLVHKLNFVPVGIIGSEDEYGKNGAESLTDDFKQYNICVEFKIILPADFSQNSTFTELEHTLAKTRAEAIVLFTKETNAMVILKKAIMAGLNRTWIASDAWSTSKDILELEHLSKCGRIYGVTCKRNEVPGFMEYMDQFINQSNTSGSFFHNLLSKNPFCSTEPQDQNCSSFASKPVNQAGGQNCIYKKCLMDFIREDQSYEPYSIYTAVNVIAQGLESLLQKYNGTHFPAWMVTQFNCSKSCNPGFELYTVKPEEPCCKGCKRCEPKFFSNDGIKCQLCEASQKNSQCTTDFLEWTDGFSITLAVFSAIGLIVTLIVTVLFVIYSHTPIVRAAGGLLCFPALLSLLACFISPFFFMGEPTDANCRAGLPLFSLSFTICASCILANLLQISVGFSFKLKLGVWLKRVNQPVIVVLVCVSVQVVICAFWLIKGPPFSMGKINENSVILGCNEGSIELFVATQAYIALLCVICFFFAYKGRKLPDLYKNGRFITISMLIYLVVWIIFIPIYIQEHGKNERAIEASAILVSGYGILSCHFAPKCYILLFKKEMNDENMIAEYIRNHYEKKGIRIMS</sequence>
<feature type="transmembrane region" description="Helical" evidence="11">
    <location>
        <begin position="605"/>
        <end position="624"/>
    </location>
</feature>
<keyword evidence="15" id="KW-1185">Reference proteome</keyword>
<accession>A0A3B4CK22</accession>
<keyword evidence="3 11" id="KW-0812">Transmembrane</keyword>
<dbReference type="GO" id="GO:0004930">
    <property type="term" value="F:G protein-coupled receptor activity"/>
    <property type="evidence" value="ECO:0007669"/>
    <property type="project" value="UniProtKB-KW"/>
</dbReference>
<comment type="subcellular location">
    <subcellularLocation>
        <location evidence="1">Cell membrane</location>
        <topology evidence="1">Multi-pass membrane protein</topology>
    </subcellularLocation>
</comment>
<evidence type="ECO:0000256" key="3">
    <source>
        <dbReference type="ARBA" id="ARBA00022692"/>
    </source>
</evidence>
<dbReference type="InterPro" id="IPR001828">
    <property type="entry name" value="ANF_lig-bd_rcpt"/>
</dbReference>
<dbReference type="Pfam" id="PF00003">
    <property type="entry name" value="7tm_3"/>
    <property type="match status" value="1"/>
</dbReference>
<feature type="transmembrane region" description="Helical" evidence="11">
    <location>
        <begin position="493"/>
        <end position="519"/>
    </location>
</feature>
<dbReference type="InterPro" id="IPR017978">
    <property type="entry name" value="GPCR_3_C"/>
</dbReference>
<keyword evidence="7 11" id="KW-0472">Membrane</keyword>
<feature type="transmembrane region" description="Helical" evidence="11">
    <location>
        <begin position="716"/>
        <end position="739"/>
    </location>
</feature>
<keyword evidence="9" id="KW-0325">Glycoprotein</keyword>
<evidence type="ECO:0000256" key="12">
    <source>
        <dbReference type="SAM" id="SignalP"/>
    </source>
</evidence>
<evidence type="ECO:0000313" key="14">
    <source>
        <dbReference type="Ensembl" id="ENSPNAP00000012362.1"/>
    </source>
</evidence>
<keyword evidence="10" id="KW-0807">Transducer</keyword>
<keyword evidence="2" id="KW-1003">Cell membrane</keyword>
<dbReference type="InterPro" id="IPR028082">
    <property type="entry name" value="Peripla_BP_I"/>
</dbReference>
<organism evidence="14 15">
    <name type="scientific">Pygocentrus nattereri</name>
    <name type="common">Red-bellied piranha</name>
    <dbReference type="NCBI Taxonomy" id="42514"/>
    <lineage>
        <taxon>Eukaryota</taxon>
        <taxon>Metazoa</taxon>
        <taxon>Chordata</taxon>
        <taxon>Craniata</taxon>
        <taxon>Vertebrata</taxon>
        <taxon>Euteleostomi</taxon>
        <taxon>Actinopterygii</taxon>
        <taxon>Neopterygii</taxon>
        <taxon>Teleostei</taxon>
        <taxon>Ostariophysi</taxon>
        <taxon>Characiformes</taxon>
        <taxon>Characoidei</taxon>
        <taxon>Pygocentrus</taxon>
    </lineage>
</organism>